<dbReference type="EMBL" id="CP020660">
    <property type="protein sequence ID" value="ATF08683.1"/>
    <property type="molecule type" value="Genomic_DNA"/>
</dbReference>
<reference evidence="2" key="1">
    <citation type="submission" date="2017-04" db="EMBL/GenBank/DDBJ databases">
        <title>Genome evolution of the luminous symbionts of deep sea anglerfish.</title>
        <authorList>
            <person name="Hendry T.A."/>
        </authorList>
    </citation>
    <scope>NUCLEOTIDE SEQUENCE [LARGE SCALE GENOMIC DNA]</scope>
</reference>
<proteinExistence type="predicted"/>
<organism evidence="1 2">
    <name type="scientific">Candidatus Enterovibrio altilux</name>
    <dbReference type="NCBI Taxonomy" id="1927128"/>
    <lineage>
        <taxon>Bacteria</taxon>
        <taxon>Pseudomonadati</taxon>
        <taxon>Pseudomonadota</taxon>
        <taxon>Gammaproteobacteria</taxon>
        <taxon>Vibrionales</taxon>
        <taxon>Vibrionaceae</taxon>
        <taxon>Enterovibrio</taxon>
    </lineage>
</organism>
<name>A0A291B6R9_9GAMM</name>
<evidence type="ECO:0008006" key="3">
    <source>
        <dbReference type="Google" id="ProtNLM"/>
    </source>
</evidence>
<evidence type="ECO:0000313" key="2">
    <source>
        <dbReference type="Proteomes" id="UP000218160"/>
    </source>
</evidence>
<evidence type="ECO:0000313" key="1">
    <source>
        <dbReference type="EMBL" id="ATF08683.1"/>
    </source>
</evidence>
<dbReference type="KEGG" id="elux:BTN50_0140"/>
<protein>
    <recommendedName>
        <fullName evidence="3">Mobile element protein</fullName>
    </recommendedName>
</protein>
<keyword evidence="2" id="KW-1185">Reference proteome</keyword>
<sequence>MRILNVIKKFCKNKLILFLNLLNCDCHALTVHALQGSPNN</sequence>
<gene>
    <name evidence="1" type="ORF">BTN50_0140</name>
</gene>
<accession>A0A291B6R9</accession>
<dbReference type="AlphaFoldDB" id="A0A291B6R9"/>
<dbReference type="Proteomes" id="UP000218160">
    <property type="component" value="Chromosome 1"/>
</dbReference>